<gene>
    <name evidence="2" type="ORF">FRX31_031786</name>
</gene>
<dbReference type="SUPFAM" id="SSF53756">
    <property type="entry name" value="UDP-Glycosyltransferase/glycogen phosphorylase"/>
    <property type="match status" value="1"/>
</dbReference>
<sequence length="177" mass="20047">MEMAMAEMDQKSVPHVLVFPFPLPGHVNPMLQLVELLCLSGLSNVTFLTTKHYHCQLFRFTDAQTRFSSFPGFQFEIISDGLPDDHPRSYAHIVEIFTGVRSVMEPSFGELLHSNYFQSVNRPPVTCIITDGLMSFPIVVAKQLGIKSMNFRPTGASFLWCCYNHLKMIEAGELPFE</sequence>
<dbReference type="EMBL" id="JABWDY010039852">
    <property type="protein sequence ID" value="KAF5178627.1"/>
    <property type="molecule type" value="Genomic_DNA"/>
</dbReference>
<dbReference type="Gene3D" id="3.40.50.2000">
    <property type="entry name" value="Glycogen Phosphorylase B"/>
    <property type="match status" value="1"/>
</dbReference>
<feature type="non-terminal residue" evidence="2">
    <location>
        <position position="177"/>
    </location>
</feature>
<dbReference type="Proteomes" id="UP000554482">
    <property type="component" value="Unassembled WGS sequence"/>
</dbReference>
<organism evidence="2 3">
    <name type="scientific">Thalictrum thalictroides</name>
    <name type="common">Rue-anemone</name>
    <name type="synonym">Anemone thalictroides</name>
    <dbReference type="NCBI Taxonomy" id="46969"/>
    <lineage>
        <taxon>Eukaryota</taxon>
        <taxon>Viridiplantae</taxon>
        <taxon>Streptophyta</taxon>
        <taxon>Embryophyta</taxon>
        <taxon>Tracheophyta</taxon>
        <taxon>Spermatophyta</taxon>
        <taxon>Magnoliopsida</taxon>
        <taxon>Ranunculales</taxon>
        <taxon>Ranunculaceae</taxon>
        <taxon>Thalictroideae</taxon>
        <taxon>Thalictrum</taxon>
    </lineage>
</organism>
<dbReference type="PANTHER" id="PTHR11926:SF1392">
    <property type="entry name" value="GLYCOSYLTRANSFERASE"/>
    <property type="match status" value="1"/>
</dbReference>
<evidence type="ECO:0000313" key="3">
    <source>
        <dbReference type="Proteomes" id="UP000554482"/>
    </source>
</evidence>
<dbReference type="GO" id="GO:0080044">
    <property type="term" value="F:quercetin 7-O-glucosyltransferase activity"/>
    <property type="evidence" value="ECO:0007669"/>
    <property type="project" value="TreeGrafter"/>
</dbReference>
<dbReference type="AlphaFoldDB" id="A0A7J6V1E2"/>
<name>A0A7J6V1E2_THATH</name>
<dbReference type="PANTHER" id="PTHR11926">
    <property type="entry name" value="GLUCOSYL/GLUCURONOSYL TRANSFERASES"/>
    <property type="match status" value="1"/>
</dbReference>
<dbReference type="GO" id="GO:0080043">
    <property type="term" value="F:quercetin 3-O-glucosyltransferase activity"/>
    <property type="evidence" value="ECO:0007669"/>
    <property type="project" value="TreeGrafter"/>
</dbReference>
<keyword evidence="3" id="KW-1185">Reference proteome</keyword>
<reference evidence="2 3" key="1">
    <citation type="submission" date="2020-06" db="EMBL/GenBank/DDBJ databases">
        <title>Transcriptomic and genomic resources for Thalictrum thalictroides and T. hernandezii: Facilitating candidate gene discovery in an emerging model plant lineage.</title>
        <authorList>
            <person name="Arias T."/>
            <person name="Riano-Pachon D.M."/>
            <person name="Di Stilio V.S."/>
        </authorList>
    </citation>
    <scope>NUCLEOTIDE SEQUENCE [LARGE SCALE GENOMIC DNA]</scope>
    <source>
        <strain evidence="3">cv. WT478/WT964</strain>
        <tissue evidence="2">Leaves</tissue>
    </source>
</reference>
<proteinExistence type="inferred from homology"/>
<evidence type="ECO:0000313" key="2">
    <source>
        <dbReference type="EMBL" id="KAF5178627.1"/>
    </source>
</evidence>
<evidence type="ECO:0000256" key="1">
    <source>
        <dbReference type="ARBA" id="ARBA00009995"/>
    </source>
</evidence>
<protein>
    <submittedName>
        <fullName evidence="2">7-deoxyloganetic acid glucosyltransferase</fullName>
    </submittedName>
</protein>
<accession>A0A7J6V1E2</accession>
<keyword evidence="2" id="KW-0808">Transferase</keyword>
<dbReference type="OrthoDB" id="5835829at2759"/>
<comment type="caution">
    <text evidence="2">The sequence shown here is derived from an EMBL/GenBank/DDBJ whole genome shotgun (WGS) entry which is preliminary data.</text>
</comment>
<comment type="similarity">
    <text evidence="1">Belongs to the UDP-glycosyltransferase family.</text>
</comment>